<dbReference type="GO" id="GO:0030041">
    <property type="term" value="P:actin filament polymerization"/>
    <property type="evidence" value="ECO:0007669"/>
    <property type="project" value="InterPro"/>
</dbReference>
<dbReference type="GO" id="GO:0051015">
    <property type="term" value="F:actin filament binding"/>
    <property type="evidence" value="ECO:0007669"/>
    <property type="project" value="TreeGrafter"/>
</dbReference>
<evidence type="ECO:0000313" key="8">
    <source>
        <dbReference type="EMBL" id="CAD7682681.1"/>
    </source>
</evidence>
<evidence type="ECO:0000256" key="2">
    <source>
        <dbReference type="ARBA" id="ARBA00007192"/>
    </source>
</evidence>
<comment type="subunit">
    <text evidence="7">Component of the Arp2/3 complex composed of ARP2, ARP3, ARPC1B/p41-ARC, ARPC2/p34-ARC, ARPC3/p21-ARC, ARPC4/p20-ARC and ARPC5/p16-ARC. Interacts with SHANK3; the interaction probably mediates the association of SHANK3 with the Arp2/3 complex.</text>
</comment>
<evidence type="ECO:0000256" key="5">
    <source>
        <dbReference type="ARBA" id="ARBA00023212"/>
    </source>
</evidence>
<keyword evidence="3 7" id="KW-0963">Cytoplasm</keyword>
<comment type="function">
    <text evidence="6">Actin-binding component of the Arp2/3 complex, a multiprotein complex that mediates actin polymerization upon stimulation by nucleation-promoting factor (NPF). The Arp2/3 complex mediates the formation of branched actin networks in the cytoplasm, providing the force for cell motility. Seems to contact the mother actin filament. In addition to its role in the cytoplasmic cytoskeleton, the Arp2/3 complex also promotes actin polymerization in the nucleus, thereby regulating gene transcription and repair of damaged DNA. The Arp2/3 complex promotes homologous recombination (HR) repair in response to DNA damage by promoting nuclear actin polymerization, leading to drive motility of double-strand breaks (DSBs).</text>
</comment>
<proteinExistence type="inferred from homology"/>
<dbReference type="GO" id="GO:0005885">
    <property type="term" value="C:Arp2/3 protein complex"/>
    <property type="evidence" value="ECO:0007669"/>
    <property type="project" value="InterPro"/>
</dbReference>
<dbReference type="Proteomes" id="UP000645828">
    <property type="component" value="Unassembled WGS sequence"/>
</dbReference>
<name>A0A811Z1M7_NYCPR</name>
<comment type="function">
    <text evidence="7">Functions as actin-binding component of the Arp2/3 complex which is involved in regulation of actin polymerization and together with an activating nucleation-promoting factor (NPF) mediates the formation of branched actin networks.</text>
</comment>
<organism evidence="8 9">
    <name type="scientific">Nyctereutes procyonoides</name>
    <name type="common">Raccoon dog</name>
    <name type="synonym">Canis procyonoides</name>
    <dbReference type="NCBI Taxonomy" id="34880"/>
    <lineage>
        <taxon>Eukaryota</taxon>
        <taxon>Metazoa</taxon>
        <taxon>Chordata</taxon>
        <taxon>Craniata</taxon>
        <taxon>Vertebrata</taxon>
        <taxon>Euteleostomi</taxon>
        <taxon>Mammalia</taxon>
        <taxon>Eutheria</taxon>
        <taxon>Laurasiatheria</taxon>
        <taxon>Carnivora</taxon>
        <taxon>Caniformia</taxon>
        <taxon>Canidae</taxon>
        <taxon>Nyctereutes</taxon>
    </lineage>
</organism>
<evidence type="ECO:0000256" key="7">
    <source>
        <dbReference type="RuleBase" id="RU364015"/>
    </source>
</evidence>
<dbReference type="Pfam" id="PF04045">
    <property type="entry name" value="P34-Arc"/>
    <property type="match status" value="1"/>
</dbReference>
<keyword evidence="5 7" id="KW-0206">Cytoskeleton</keyword>
<keyword evidence="9" id="KW-1185">Reference proteome</keyword>
<evidence type="ECO:0000256" key="1">
    <source>
        <dbReference type="ARBA" id="ARBA00004245"/>
    </source>
</evidence>
<dbReference type="EMBL" id="CAJHUB010000754">
    <property type="protein sequence ID" value="CAD7682681.1"/>
    <property type="molecule type" value="Genomic_DNA"/>
</dbReference>
<dbReference type="AlphaFoldDB" id="A0A811Z1M7"/>
<evidence type="ECO:0000256" key="4">
    <source>
        <dbReference type="ARBA" id="ARBA00023203"/>
    </source>
</evidence>
<comment type="caution">
    <text evidence="8">The sequence shown here is derived from an EMBL/GenBank/DDBJ whole genome shotgun (WGS) entry which is preliminary data.</text>
</comment>
<evidence type="ECO:0000256" key="6">
    <source>
        <dbReference type="ARBA" id="ARBA00045903"/>
    </source>
</evidence>
<dbReference type="PANTHER" id="PTHR12058">
    <property type="entry name" value="ARP2/3 COMPLEX 34 KDA SUBUNIT"/>
    <property type="match status" value="1"/>
</dbReference>
<comment type="similarity">
    <text evidence="2 7">Belongs to the ARPC2 family.</text>
</comment>
<evidence type="ECO:0000313" key="9">
    <source>
        <dbReference type="Proteomes" id="UP000645828"/>
    </source>
</evidence>
<evidence type="ECO:0000256" key="3">
    <source>
        <dbReference type="ARBA" id="ARBA00022490"/>
    </source>
</evidence>
<dbReference type="SUPFAM" id="SSF69645">
    <property type="entry name" value="Arp2/3 complex subunits"/>
    <property type="match status" value="2"/>
</dbReference>
<dbReference type="GO" id="GO:0034314">
    <property type="term" value="P:Arp2/3 complex-mediated actin nucleation"/>
    <property type="evidence" value="ECO:0007669"/>
    <property type="project" value="InterPro"/>
</dbReference>
<dbReference type="InterPro" id="IPR007188">
    <property type="entry name" value="ARPC2"/>
</dbReference>
<dbReference type="Gene3D" id="3.30.1460.20">
    <property type="match status" value="2"/>
</dbReference>
<protein>
    <recommendedName>
        <fullName evidence="7">Arp2/3 complex 34 kDa subunit</fullName>
    </recommendedName>
</protein>
<dbReference type="GO" id="GO:0005200">
    <property type="term" value="F:structural constituent of cytoskeleton"/>
    <property type="evidence" value="ECO:0007669"/>
    <property type="project" value="TreeGrafter"/>
</dbReference>
<dbReference type="PANTHER" id="PTHR12058:SF0">
    <property type="entry name" value="ACTIN-RELATED PROTEIN 2_3 COMPLEX SUBUNIT 2"/>
    <property type="match status" value="1"/>
</dbReference>
<comment type="subcellular location">
    <subcellularLocation>
        <location evidence="1 7">Cytoplasm</location>
        <location evidence="1 7">Cytoskeleton</location>
    </subcellularLocation>
</comment>
<accession>A0A811Z1M7</accession>
<reference evidence="8" key="1">
    <citation type="submission" date="2020-12" db="EMBL/GenBank/DDBJ databases">
        <authorList>
            <consortium name="Molecular Ecology Group"/>
        </authorList>
    </citation>
    <scope>NUCLEOTIDE SEQUENCE</scope>
    <source>
        <strain evidence="8">TBG_1078</strain>
    </source>
</reference>
<sequence length="163" mass="18771">MVTEASNKPEAVEVTFADVDGVLYHISNPNPKLQAHGADELLKRVYGSFLRDDETIYGECKQDGVTVVFTIFFKFLFIYDKPAPQPHRSSSHKESPLELKDISAAEGNIFYMTFMLFPCHTSAGDNTTNLLHMFQDYLLYRIEYSKAYIHTHMRQKHPTPSRY</sequence>
<gene>
    <name evidence="8" type="ORF">NYPRO_LOCUS15473</name>
</gene>
<dbReference type="InterPro" id="IPR034666">
    <property type="entry name" value="ARPC2/4"/>
</dbReference>
<keyword evidence="4 7" id="KW-0009">Actin-binding</keyword>